<dbReference type="GO" id="GO:0016740">
    <property type="term" value="F:transferase activity"/>
    <property type="evidence" value="ECO:0007669"/>
    <property type="project" value="UniProtKB-KW"/>
</dbReference>
<keyword evidence="10" id="KW-1185">Reference proteome</keyword>
<dbReference type="InterPro" id="IPR038054">
    <property type="entry name" value="LD_TPept-like_central_sf"/>
</dbReference>
<dbReference type="Gene3D" id="2.40.440.10">
    <property type="entry name" value="L,D-transpeptidase catalytic domain-like"/>
    <property type="match status" value="1"/>
</dbReference>
<dbReference type="GO" id="GO:0071972">
    <property type="term" value="F:peptidoglycan L,D-transpeptidase activity"/>
    <property type="evidence" value="ECO:0007669"/>
    <property type="project" value="TreeGrafter"/>
</dbReference>
<keyword evidence="5 6" id="KW-0961">Cell wall biogenesis/degradation</keyword>
<comment type="caution">
    <text evidence="9">The sequence shown here is derived from an EMBL/GenBank/DDBJ whole genome shotgun (WGS) entry which is preliminary data.</text>
</comment>
<protein>
    <recommendedName>
        <fullName evidence="8">L,D-TPase catalytic domain-containing protein</fullName>
    </recommendedName>
</protein>
<feature type="domain" description="L,D-TPase catalytic" evidence="8">
    <location>
        <begin position="344"/>
        <end position="463"/>
    </location>
</feature>
<dbReference type="InterPro" id="IPR038063">
    <property type="entry name" value="Transpep_catalytic_dom"/>
</dbReference>
<dbReference type="SUPFAM" id="SSF143985">
    <property type="entry name" value="L,D-transpeptidase pre-catalytic domain-like"/>
    <property type="match status" value="1"/>
</dbReference>
<organism evidence="9 10">
    <name type="scientific">Clostridium vincentii</name>
    <dbReference type="NCBI Taxonomy" id="52704"/>
    <lineage>
        <taxon>Bacteria</taxon>
        <taxon>Bacillati</taxon>
        <taxon>Bacillota</taxon>
        <taxon>Clostridia</taxon>
        <taxon>Eubacteriales</taxon>
        <taxon>Clostridiaceae</taxon>
        <taxon>Clostridium</taxon>
    </lineage>
</organism>
<keyword evidence="2" id="KW-0808">Transferase</keyword>
<evidence type="ECO:0000256" key="4">
    <source>
        <dbReference type="ARBA" id="ARBA00022984"/>
    </source>
</evidence>
<name>A0A2T0BDY2_9CLOT</name>
<evidence type="ECO:0000256" key="6">
    <source>
        <dbReference type="PROSITE-ProRule" id="PRU01373"/>
    </source>
</evidence>
<dbReference type="SUPFAM" id="SSF141523">
    <property type="entry name" value="L,D-transpeptidase catalytic domain-like"/>
    <property type="match status" value="1"/>
</dbReference>
<dbReference type="UniPathway" id="UPA00219"/>
<dbReference type="GO" id="GO:0071555">
    <property type="term" value="P:cell wall organization"/>
    <property type="evidence" value="ECO:0007669"/>
    <property type="project" value="UniProtKB-UniRule"/>
</dbReference>
<dbReference type="CDD" id="cd16913">
    <property type="entry name" value="YkuD_like"/>
    <property type="match status" value="1"/>
</dbReference>
<dbReference type="RefSeq" id="WP_341458751.1">
    <property type="nucleotide sequence ID" value="NZ_PVXQ01000020.1"/>
</dbReference>
<dbReference type="PANTHER" id="PTHR30582:SF33">
    <property type="entry name" value="EXPORTED PROTEIN"/>
    <property type="match status" value="1"/>
</dbReference>
<keyword evidence="3 6" id="KW-0133">Cell shape</keyword>
<dbReference type="EMBL" id="PVXQ01000020">
    <property type="protein sequence ID" value="PRR82085.1"/>
    <property type="molecule type" value="Genomic_DNA"/>
</dbReference>
<dbReference type="Proteomes" id="UP000239471">
    <property type="component" value="Unassembled WGS sequence"/>
</dbReference>
<evidence type="ECO:0000259" key="8">
    <source>
        <dbReference type="PROSITE" id="PS52029"/>
    </source>
</evidence>
<evidence type="ECO:0000313" key="9">
    <source>
        <dbReference type="EMBL" id="PRR82085.1"/>
    </source>
</evidence>
<reference evidence="9 10" key="1">
    <citation type="submission" date="2018-03" db="EMBL/GenBank/DDBJ databases">
        <title>Genome sequence of Clostridium vincentii DSM 10228.</title>
        <authorList>
            <person name="Poehlein A."/>
            <person name="Daniel R."/>
        </authorList>
    </citation>
    <scope>NUCLEOTIDE SEQUENCE [LARGE SCALE GENOMIC DNA]</scope>
    <source>
        <strain evidence="9 10">DSM 10228</strain>
    </source>
</reference>
<dbReference type="PANTHER" id="PTHR30582">
    <property type="entry name" value="L,D-TRANSPEPTIDASE"/>
    <property type="match status" value="1"/>
</dbReference>
<proteinExistence type="predicted"/>
<dbReference type="GO" id="GO:0018104">
    <property type="term" value="P:peptidoglycan-protein cross-linking"/>
    <property type="evidence" value="ECO:0007669"/>
    <property type="project" value="TreeGrafter"/>
</dbReference>
<dbReference type="AlphaFoldDB" id="A0A2T0BDY2"/>
<dbReference type="Gene3D" id="3.10.20.800">
    <property type="match status" value="1"/>
</dbReference>
<feature type="active site" description="Proton donor/acceptor" evidence="6">
    <location>
        <position position="418"/>
    </location>
</feature>
<evidence type="ECO:0000256" key="2">
    <source>
        <dbReference type="ARBA" id="ARBA00022679"/>
    </source>
</evidence>
<evidence type="ECO:0000256" key="7">
    <source>
        <dbReference type="SAM" id="Phobius"/>
    </source>
</evidence>
<dbReference type="GO" id="GO:0005576">
    <property type="term" value="C:extracellular region"/>
    <property type="evidence" value="ECO:0007669"/>
    <property type="project" value="TreeGrafter"/>
</dbReference>
<dbReference type="InterPro" id="IPR005490">
    <property type="entry name" value="LD_TPept_cat_dom"/>
</dbReference>
<keyword evidence="4 6" id="KW-0573">Peptidoglycan synthesis</keyword>
<dbReference type="InterPro" id="IPR022029">
    <property type="entry name" value="YoaR-like_PG-bd"/>
</dbReference>
<dbReference type="InterPro" id="IPR050979">
    <property type="entry name" value="LD-transpeptidase"/>
</dbReference>
<feature type="active site" description="Nucleophile" evidence="6">
    <location>
        <position position="439"/>
    </location>
</feature>
<dbReference type="GO" id="GO:0008360">
    <property type="term" value="P:regulation of cell shape"/>
    <property type="evidence" value="ECO:0007669"/>
    <property type="project" value="UniProtKB-UniRule"/>
</dbReference>
<feature type="transmembrane region" description="Helical" evidence="7">
    <location>
        <begin position="14"/>
        <end position="36"/>
    </location>
</feature>
<gene>
    <name evidence="9" type="ORF">CLVI_20200</name>
</gene>
<keyword evidence="7" id="KW-0812">Transmembrane</keyword>
<evidence type="ECO:0000256" key="1">
    <source>
        <dbReference type="ARBA" id="ARBA00004752"/>
    </source>
</evidence>
<evidence type="ECO:0000256" key="3">
    <source>
        <dbReference type="ARBA" id="ARBA00022960"/>
    </source>
</evidence>
<dbReference type="Pfam" id="PF03734">
    <property type="entry name" value="YkuD"/>
    <property type="match status" value="1"/>
</dbReference>
<dbReference type="Pfam" id="PF12229">
    <property type="entry name" value="PG_binding_4"/>
    <property type="match status" value="2"/>
</dbReference>
<comment type="pathway">
    <text evidence="1 6">Cell wall biogenesis; peptidoglycan biosynthesis.</text>
</comment>
<keyword evidence="7" id="KW-0472">Membrane</keyword>
<evidence type="ECO:0000313" key="10">
    <source>
        <dbReference type="Proteomes" id="UP000239471"/>
    </source>
</evidence>
<accession>A0A2T0BDY2</accession>
<evidence type="ECO:0000256" key="5">
    <source>
        <dbReference type="ARBA" id="ARBA00023316"/>
    </source>
</evidence>
<dbReference type="PROSITE" id="PS52029">
    <property type="entry name" value="LD_TPASE"/>
    <property type="match status" value="1"/>
</dbReference>
<keyword evidence="7" id="KW-1133">Transmembrane helix</keyword>
<sequence>MTIIKIQVKKYRKIIKSVIICFCTLLIIYLGLSIYFSNHFYFGTVINGINVSAKTVEQADEEIASSINSYTLELAERGDVKEQIKATDIDLKYDSEGKTQTLKDSQNSFGWILELFKTETSQMDEIVSYNEDLLKEIFNKLSCFDINNVIDPKSATVEYRDTVYEISEEVYGNKVNKDILYDNVVNAIINDEKIVNLEDIDSYEVPMYNKDSQEVIAAKDTLNQYLTSKITYTIGGASEFLDGSTINKWLGVDENFEVIIDEDKVADYVDTLGSKYNTAGRTRDFVTTSKVQTKISGGNYGWIIDRYQEVQDIIASVKDGQVITKEPKYSSTTIAHSTNDIGNTYIEINFTKQHLWFYKDGAIIAEGDVVTGDISKKTATPTGVYVLNSKEKNSTLRGEDYATPVGFWMPFNQGIGLHDAIWRDKFGKEIYKTNGSHGCINAPYELAKVVYENIKVGTPVVCYYE</sequence>